<sequence length="225" mass="25908">MSGMEVAGLVLGAVPLVIEAMKQYADGARTVKRFIFYEEPLHAPSLDLRNECVICQNTCEKLLQEIAPESDTAGLLQDMDGKLWERPDIKPAVRNQLGRAHEEFVETLIRMGEVIREIADNLKLDHDHHVSSKKKREELIQYERLQFTLRKSSFDESMKTVRRYNKTLIQLAEQSCRHEQKPNGQSVRYKLPDFRKFKATPLLFTQSYSVAFVVHAATFTKRVSV</sequence>
<proteinExistence type="predicted"/>
<evidence type="ECO:0008006" key="3">
    <source>
        <dbReference type="Google" id="ProtNLM"/>
    </source>
</evidence>
<organism evidence="1 2">
    <name type="scientific">Phyllosticta citriasiana</name>
    <dbReference type="NCBI Taxonomy" id="595635"/>
    <lineage>
        <taxon>Eukaryota</taxon>
        <taxon>Fungi</taxon>
        <taxon>Dikarya</taxon>
        <taxon>Ascomycota</taxon>
        <taxon>Pezizomycotina</taxon>
        <taxon>Dothideomycetes</taxon>
        <taxon>Dothideomycetes incertae sedis</taxon>
        <taxon>Botryosphaeriales</taxon>
        <taxon>Phyllostictaceae</taxon>
        <taxon>Phyllosticta</taxon>
    </lineage>
</organism>
<dbReference type="Proteomes" id="UP001363622">
    <property type="component" value="Unassembled WGS sequence"/>
</dbReference>
<protein>
    <recommendedName>
        <fullName evidence="3">NACHT-NTPase and P-loop NTPases N-terminal domain-containing protein</fullName>
    </recommendedName>
</protein>
<name>A0ABR1KZN2_9PEZI</name>
<dbReference type="PANTHER" id="PTHR35186">
    <property type="entry name" value="ANK_REP_REGION DOMAIN-CONTAINING PROTEIN"/>
    <property type="match status" value="1"/>
</dbReference>
<evidence type="ECO:0000313" key="1">
    <source>
        <dbReference type="EMBL" id="KAK7524299.1"/>
    </source>
</evidence>
<dbReference type="PANTHER" id="PTHR35186:SF4">
    <property type="entry name" value="PRION-INHIBITION AND PROPAGATION HELO DOMAIN-CONTAINING PROTEIN"/>
    <property type="match status" value="1"/>
</dbReference>
<gene>
    <name evidence="1" type="ORF">IWZ03DRAFT_302062</name>
</gene>
<evidence type="ECO:0000313" key="2">
    <source>
        <dbReference type="Proteomes" id="UP001363622"/>
    </source>
</evidence>
<accession>A0ABR1KZN2</accession>
<comment type="caution">
    <text evidence="1">The sequence shown here is derived from an EMBL/GenBank/DDBJ whole genome shotgun (WGS) entry which is preliminary data.</text>
</comment>
<reference evidence="1 2" key="1">
    <citation type="submission" date="2024-04" db="EMBL/GenBank/DDBJ databases">
        <title>Phyllosticta paracitricarpa is synonymous to the EU quarantine fungus P. citricarpa based on phylogenomic analyses.</title>
        <authorList>
            <consortium name="Lawrence Berkeley National Laboratory"/>
            <person name="Van Ingen-Buijs V.A."/>
            <person name="Van Westerhoven A.C."/>
            <person name="Haridas S."/>
            <person name="Skiadas P."/>
            <person name="Martin F."/>
            <person name="Groenewald J.Z."/>
            <person name="Crous P.W."/>
            <person name="Seidl M.F."/>
        </authorList>
    </citation>
    <scope>NUCLEOTIDE SEQUENCE [LARGE SCALE GENOMIC DNA]</scope>
    <source>
        <strain evidence="1 2">CBS 123371</strain>
    </source>
</reference>
<keyword evidence="2" id="KW-1185">Reference proteome</keyword>
<dbReference type="EMBL" id="JBBPHU010000001">
    <property type="protein sequence ID" value="KAK7524299.1"/>
    <property type="molecule type" value="Genomic_DNA"/>
</dbReference>